<dbReference type="Proteomes" id="UP001617427">
    <property type="component" value="Unassembled WGS sequence"/>
</dbReference>
<dbReference type="Pfam" id="PF02321">
    <property type="entry name" value="OEP"/>
    <property type="match status" value="1"/>
</dbReference>
<dbReference type="PANTHER" id="PTHR30203">
    <property type="entry name" value="OUTER MEMBRANE CATION EFFLUX PROTEIN"/>
    <property type="match status" value="1"/>
</dbReference>
<reference evidence="3 4" key="1">
    <citation type="submission" date="2024-10" db="EMBL/GenBank/DDBJ databases">
        <title>The Natural Products Discovery Center: Release of the First 8490 Sequenced Strains for Exploring Actinobacteria Biosynthetic Diversity.</title>
        <authorList>
            <person name="Kalkreuter E."/>
            <person name="Kautsar S.A."/>
            <person name="Yang D."/>
            <person name="Bader C.D."/>
            <person name="Teijaro C.N."/>
            <person name="Fluegel L."/>
            <person name="Davis C.M."/>
            <person name="Simpson J.R."/>
            <person name="Lauterbach L."/>
            <person name="Steele A.D."/>
            <person name="Gui C."/>
            <person name="Meng S."/>
            <person name="Li G."/>
            <person name="Viehrig K."/>
            <person name="Ye F."/>
            <person name="Su P."/>
            <person name="Kiefer A.F."/>
            <person name="Nichols A."/>
            <person name="Cepeda A.J."/>
            <person name="Yan W."/>
            <person name="Fan B."/>
            <person name="Jiang Y."/>
            <person name="Adhikari A."/>
            <person name="Zheng C.-J."/>
            <person name="Schuster L."/>
            <person name="Cowan T.M."/>
            <person name="Smanski M.J."/>
            <person name="Chevrette M.G."/>
            <person name="De Carvalho L.P.S."/>
            <person name="Shen B."/>
        </authorList>
    </citation>
    <scope>NUCLEOTIDE SEQUENCE [LARGE SCALE GENOMIC DNA]</scope>
    <source>
        <strain evidence="3 4">NPDC087045</strain>
    </source>
</reference>
<dbReference type="RefSeq" id="WP_402698208.1">
    <property type="nucleotide sequence ID" value="NZ_JBIUZV010000001.1"/>
</dbReference>
<dbReference type="PANTHER" id="PTHR30203:SF24">
    <property type="entry name" value="BLR4935 PROTEIN"/>
    <property type="match status" value="1"/>
</dbReference>
<dbReference type="InterPro" id="IPR003423">
    <property type="entry name" value="OMP_efflux"/>
</dbReference>
<evidence type="ECO:0000313" key="4">
    <source>
        <dbReference type="Proteomes" id="UP001617427"/>
    </source>
</evidence>
<comment type="caution">
    <text evidence="3">The sequence shown here is derived from an EMBL/GenBank/DDBJ whole genome shotgun (WGS) entry which is preliminary data.</text>
</comment>
<dbReference type="InterPro" id="IPR010131">
    <property type="entry name" value="MdtP/NodT-like"/>
</dbReference>
<proteinExistence type="inferred from homology"/>
<sequence>MLALLAGMSGLAQAGPLSFNAALDIAERQSPNLASNRAQIQAAQSAAIPAGALPDPKIFAGIDNYPVSGPDRGQLNGDSMTMQKIGVMQEFPNAAKRQARVAVAEASIETAEAQRQVERLKLRRATALAWLNRYYLERKVSLFDSLDKENLLWVDAVRAQVASGRTQIADSVIPKQEAAQLADRRDDLIRDLVKSKANLRRYVGGEADEPLVDALPALDIDAGHLRQHLHRHPELQAFAAATQKAQAEVREAQAMKKSDWGVELAYQRRDPRFGNMVSVQFTFDIPVSPSTRQDPRIAAKQQELYRIDADREAMLRDHTNELENDLADYQSLTRQLERANQTALPLAQQKVDLQYAGYRAGKSDLMAVLAARREIIDQRLKIIDMEAQRAAVAAQLYFAYGGDQQ</sequence>
<keyword evidence="2" id="KW-0175">Coiled coil</keyword>
<evidence type="ECO:0000313" key="3">
    <source>
        <dbReference type="EMBL" id="MFJ3044720.1"/>
    </source>
</evidence>
<comment type="similarity">
    <text evidence="1">Belongs to the outer membrane factor (OMF) (TC 1.B.17) family.</text>
</comment>
<keyword evidence="4" id="KW-1185">Reference proteome</keyword>
<feature type="coiled-coil region" evidence="2">
    <location>
        <begin position="315"/>
        <end position="342"/>
    </location>
</feature>
<evidence type="ECO:0000256" key="2">
    <source>
        <dbReference type="SAM" id="Coils"/>
    </source>
</evidence>
<dbReference type="SUPFAM" id="SSF56954">
    <property type="entry name" value="Outer membrane efflux proteins (OEP)"/>
    <property type="match status" value="1"/>
</dbReference>
<protein>
    <submittedName>
        <fullName evidence="3">TolC family protein</fullName>
    </submittedName>
</protein>
<accession>A0ABW8ETI7</accession>
<evidence type="ECO:0000256" key="1">
    <source>
        <dbReference type="ARBA" id="ARBA00007613"/>
    </source>
</evidence>
<name>A0ABW8ETI7_9BURK</name>
<dbReference type="Gene3D" id="1.20.1600.10">
    <property type="entry name" value="Outer membrane efflux proteins (OEP)"/>
    <property type="match status" value="1"/>
</dbReference>
<organism evidence="3 4">
    <name type="scientific">Herbaspirillum chlorophenolicum</name>
    <dbReference type="NCBI Taxonomy" id="211589"/>
    <lineage>
        <taxon>Bacteria</taxon>
        <taxon>Pseudomonadati</taxon>
        <taxon>Pseudomonadota</taxon>
        <taxon>Betaproteobacteria</taxon>
        <taxon>Burkholderiales</taxon>
        <taxon>Oxalobacteraceae</taxon>
        <taxon>Herbaspirillum</taxon>
    </lineage>
</organism>
<gene>
    <name evidence="3" type="ORF">ACIPEN_02710</name>
</gene>
<dbReference type="EMBL" id="JBIUZV010000001">
    <property type="protein sequence ID" value="MFJ3044720.1"/>
    <property type="molecule type" value="Genomic_DNA"/>
</dbReference>